<protein>
    <submittedName>
        <fullName evidence="1">Uncharacterized protein</fullName>
    </submittedName>
</protein>
<sequence>MPRSGLNAEAVRTIHQLLNDVFPSQAIASIALDFESASIAEKLDAFKHKMENHCISTGADQGIGSDELRIQVCTFCPVLPITFAYPFYRSAGICAVLHAALTHCKNSNEEKKSKAVHVDLWITSQNSYCYIDYVCAHHQTWMLKGLRAHPTYLGSACAAEISEHTQPNLLPSVEDRYERTSNALQMLPRERKAMAGGGVTQQWVDDAHYSDEHYWTSLAEED</sequence>
<dbReference type="Proteomes" id="UP001148662">
    <property type="component" value="Unassembled WGS sequence"/>
</dbReference>
<evidence type="ECO:0000313" key="1">
    <source>
        <dbReference type="EMBL" id="KAJ3551460.1"/>
    </source>
</evidence>
<evidence type="ECO:0000313" key="2">
    <source>
        <dbReference type="Proteomes" id="UP001148662"/>
    </source>
</evidence>
<reference evidence="1" key="1">
    <citation type="submission" date="2022-07" db="EMBL/GenBank/DDBJ databases">
        <title>Genome Sequence of Phlebia brevispora.</title>
        <authorList>
            <person name="Buettner E."/>
        </authorList>
    </citation>
    <scope>NUCLEOTIDE SEQUENCE</scope>
    <source>
        <strain evidence="1">MPL23</strain>
    </source>
</reference>
<dbReference type="EMBL" id="JANHOG010000798">
    <property type="protein sequence ID" value="KAJ3551460.1"/>
    <property type="molecule type" value="Genomic_DNA"/>
</dbReference>
<keyword evidence="2" id="KW-1185">Reference proteome</keyword>
<proteinExistence type="predicted"/>
<organism evidence="1 2">
    <name type="scientific">Phlebia brevispora</name>
    <dbReference type="NCBI Taxonomy" id="194682"/>
    <lineage>
        <taxon>Eukaryota</taxon>
        <taxon>Fungi</taxon>
        <taxon>Dikarya</taxon>
        <taxon>Basidiomycota</taxon>
        <taxon>Agaricomycotina</taxon>
        <taxon>Agaricomycetes</taxon>
        <taxon>Polyporales</taxon>
        <taxon>Meruliaceae</taxon>
        <taxon>Phlebia</taxon>
    </lineage>
</organism>
<accession>A0ACC1T2F2</accession>
<name>A0ACC1T2F2_9APHY</name>
<comment type="caution">
    <text evidence="1">The sequence shown here is derived from an EMBL/GenBank/DDBJ whole genome shotgun (WGS) entry which is preliminary data.</text>
</comment>
<gene>
    <name evidence="1" type="ORF">NM688_g4691</name>
</gene>